<reference evidence="2" key="1">
    <citation type="submission" date="2020-09" db="EMBL/GenBank/DDBJ databases">
        <title>Genome-Enabled Discovery of Anthraquinone Biosynthesis in Senna tora.</title>
        <authorList>
            <person name="Kang S.-H."/>
            <person name="Pandey R.P."/>
            <person name="Lee C.-M."/>
            <person name="Sim J.-S."/>
            <person name="Jeong J.-T."/>
            <person name="Choi B.-S."/>
            <person name="Jung M."/>
            <person name="Ginzburg D."/>
            <person name="Zhao K."/>
            <person name="Won S.Y."/>
            <person name="Oh T.-J."/>
            <person name="Yu Y."/>
            <person name="Kim N.-H."/>
            <person name="Lee O.R."/>
            <person name="Lee T.-H."/>
            <person name="Bashyal P."/>
            <person name="Kim T.-S."/>
            <person name="Lee W.-H."/>
            <person name="Kawkins C."/>
            <person name="Kim C.-K."/>
            <person name="Kim J.S."/>
            <person name="Ahn B.O."/>
            <person name="Rhee S.Y."/>
            <person name="Sohng J.K."/>
        </authorList>
    </citation>
    <scope>NUCLEOTIDE SEQUENCE</scope>
    <source>
        <tissue evidence="2">Leaf</tissue>
    </source>
</reference>
<accession>A0A834SJ54</accession>
<feature type="compositionally biased region" description="Polar residues" evidence="1">
    <location>
        <begin position="1"/>
        <end position="14"/>
    </location>
</feature>
<sequence>MASSKIGSLGNTIQWAKAPHTPTIVPNQTTHSTTTTRSLDSINIQFQNRSRKLLIS</sequence>
<proteinExistence type="predicted"/>
<gene>
    <name evidence="2" type="ORF">G2W53_043663</name>
</gene>
<evidence type="ECO:0000313" key="3">
    <source>
        <dbReference type="Proteomes" id="UP000634136"/>
    </source>
</evidence>
<evidence type="ECO:0000256" key="1">
    <source>
        <dbReference type="SAM" id="MobiDB-lite"/>
    </source>
</evidence>
<dbReference type="Proteomes" id="UP000634136">
    <property type="component" value="Unassembled WGS sequence"/>
</dbReference>
<evidence type="ECO:0000313" key="2">
    <source>
        <dbReference type="EMBL" id="KAF7804552.1"/>
    </source>
</evidence>
<feature type="region of interest" description="Disordered" evidence="1">
    <location>
        <begin position="1"/>
        <end position="36"/>
    </location>
</feature>
<comment type="caution">
    <text evidence="2">The sequence shown here is derived from an EMBL/GenBank/DDBJ whole genome shotgun (WGS) entry which is preliminary data.</text>
</comment>
<protein>
    <submittedName>
        <fullName evidence="2">Uncharacterized protein</fullName>
    </submittedName>
</protein>
<name>A0A834SJ54_9FABA</name>
<keyword evidence="3" id="KW-1185">Reference proteome</keyword>
<organism evidence="2 3">
    <name type="scientific">Senna tora</name>
    <dbReference type="NCBI Taxonomy" id="362788"/>
    <lineage>
        <taxon>Eukaryota</taxon>
        <taxon>Viridiplantae</taxon>
        <taxon>Streptophyta</taxon>
        <taxon>Embryophyta</taxon>
        <taxon>Tracheophyta</taxon>
        <taxon>Spermatophyta</taxon>
        <taxon>Magnoliopsida</taxon>
        <taxon>eudicotyledons</taxon>
        <taxon>Gunneridae</taxon>
        <taxon>Pentapetalae</taxon>
        <taxon>rosids</taxon>
        <taxon>fabids</taxon>
        <taxon>Fabales</taxon>
        <taxon>Fabaceae</taxon>
        <taxon>Caesalpinioideae</taxon>
        <taxon>Cassia clade</taxon>
        <taxon>Senna</taxon>
    </lineage>
</organism>
<dbReference type="AlphaFoldDB" id="A0A834SJ54"/>
<dbReference type="EMBL" id="JAAIUW010000013">
    <property type="protein sequence ID" value="KAF7804552.1"/>
    <property type="molecule type" value="Genomic_DNA"/>
</dbReference>